<dbReference type="GO" id="GO:0007165">
    <property type="term" value="P:signal transduction"/>
    <property type="evidence" value="ECO:0007669"/>
    <property type="project" value="InterPro"/>
</dbReference>
<dbReference type="Gene3D" id="3.40.50.10140">
    <property type="entry name" value="Toll/interleukin-1 receptor homology (TIR) domain"/>
    <property type="match status" value="1"/>
</dbReference>
<evidence type="ECO:0000256" key="1">
    <source>
        <dbReference type="SAM" id="MobiDB-lite"/>
    </source>
</evidence>
<dbReference type="EMBL" id="CAJNOK010003509">
    <property type="protein sequence ID" value="CAF0904068.1"/>
    <property type="molecule type" value="Genomic_DNA"/>
</dbReference>
<organism evidence="3 5">
    <name type="scientific">Didymodactylos carnosus</name>
    <dbReference type="NCBI Taxonomy" id="1234261"/>
    <lineage>
        <taxon>Eukaryota</taxon>
        <taxon>Metazoa</taxon>
        <taxon>Spiralia</taxon>
        <taxon>Gnathifera</taxon>
        <taxon>Rotifera</taxon>
        <taxon>Eurotatoria</taxon>
        <taxon>Bdelloidea</taxon>
        <taxon>Philodinida</taxon>
        <taxon>Philodinidae</taxon>
        <taxon>Didymodactylos</taxon>
    </lineage>
</organism>
<dbReference type="Gene3D" id="1.25.10.10">
    <property type="entry name" value="Leucine-rich Repeat Variant"/>
    <property type="match status" value="1"/>
</dbReference>
<name>A0A8S2D8A2_9BILA</name>
<proteinExistence type="predicted"/>
<comment type="caution">
    <text evidence="3">The sequence shown here is derived from an EMBL/GenBank/DDBJ whole genome shotgun (WGS) entry which is preliminary data.</text>
</comment>
<reference evidence="3" key="1">
    <citation type="submission" date="2021-02" db="EMBL/GenBank/DDBJ databases">
        <authorList>
            <person name="Nowell W R."/>
        </authorList>
    </citation>
    <scope>NUCLEOTIDE SEQUENCE</scope>
</reference>
<dbReference type="SMART" id="SM00255">
    <property type="entry name" value="TIR"/>
    <property type="match status" value="1"/>
</dbReference>
<feature type="region of interest" description="Disordered" evidence="1">
    <location>
        <begin position="562"/>
        <end position="595"/>
    </location>
</feature>
<dbReference type="Proteomes" id="UP000677228">
    <property type="component" value="Unassembled WGS sequence"/>
</dbReference>
<dbReference type="Pfam" id="PF13676">
    <property type="entry name" value="TIR_2"/>
    <property type="match status" value="1"/>
</dbReference>
<dbReference type="InterPro" id="IPR000157">
    <property type="entry name" value="TIR_dom"/>
</dbReference>
<dbReference type="AlphaFoldDB" id="A0A8S2D8A2"/>
<dbReference type="PROSITE" id="PS50104">
    <property type="entry name" value="TIR"/>
    <property type="match status" value="1"/>
</dbReference>
<dbReference type="InterPro" id="IPR035897">
    <property type="entry name" value="Toll_tir_struct_dom_sf"/>
</dbReference>
<dbReference type="InterPro" id="IPR011989">
    <property type="entry name" value="ARM-like"/>
</dbReference>
<feature type="domain" description="TIR" evidence="2">
    <location>
        <begin position="390"/>
        <end position="526"/>
    </location>
</feature>
<evidence type="ECO:0000313" key="3">
    <source>
        <dbReference type="EMBL" id="CAF0904068.1"/>
    </source>
</evidence>
<evidence type="ECO:0000259" key="2">
    <source>
        <dbReference type="PROSITE" id="PS50104"/>
    </source>
</evidence>
<dbReference type="PANTHER" id="PTHR46270:SF2">
    <property type="entry name" value="TIR DOMAIN-CONTAINING PROTEIN"/>
    <property type="match status" value="1"/>
</dbReference>
<dbReference type="Proteomes" id="UP000682733">
    <property type="component" value="Unassembled WGS sequence"/>
</dbReference>
<evidence type="ECO:0000313" key="5">
    <source>
        <dbReference type="Proteomes" id="UP000677228"/>
    </source>
</evidence>
<sequence>MDDVAKYGKYLDDVHLIAALGNIFSLITNIRNSKQHTGKIVDSMLLNVAKKCLCTTYYSDTFKQIINLKNAEFPSKGTFFVIECAHYISSYTGTLLSKDEVFCYTIIMDSDEIFKQCLSHKKLFDNVSLTQAMTYLIDILQMPLTRMFTKHLTVIDYLLLILQQTVDDADQFEQHAIELIASTTTLIYSLIYNSKFLSKCKNVTELFEKLSASNDKRISFNARMITYAINEDKAEEIEEPDKVITIFVSYLGNSVNDESQRCEGVPLKSLLTSLKILVQNDKIQVELVQQNGIPLLIECACESKFDATTIQLPSLENLWTMSFLPNAAEILKNHPDFIQNIKHKQLISSNNTDTRNVTNGLLWNLKEESERLLIIKEKAHDSSENSGESFEYDVMLSYSHNDEDICDKIYNCLTKDKFKVWLDKRQMYNSYMERMAEAIEKSEFILIFMSDSYKKSQNCQSEANYARENKRYLIPLKIHTDYKPNGWLGLLVAGLIYIKFAGKEFNDAYDDLMEQIQLHRKAAKAVDPNLDHITTTVKSPITVDQNLDHITTTVKSPITVDPKSNRTTTTVKSPITVDPKSNRTTTTVKSPRAVDPNLDHITTTVKSPITVDPKSNRTTTTVKSPTAVDQNLDHITTTVKSSGTVDPKSNRTTTTVKSPRAVDQNLDHITTTKEPPSYSRRGIKSWTEKDVRDFLTDKHFEIMIPLCQNKDGSELYEMYKRYDKNILVTCKELNRQLERTHYEVLLPIDYNQFFSELQLYVPVTSPIPSSVCVIM</sequence>
<evidence type="ECO:0000313" key="4">
    <source>
        <dbReference type="EMBL" id="CAF3684235.1"/>
    </source>
</evidence>
<gene>
    <name evidence="3" type="ORF">OVA965_LOCUS9775</name>
    <name evidence="4" type="ORF">TMI583_LOCUS9771</name>
</gene>
<protein>
    <recommendedName>
        <fullName evidence="2">TIR domain-containing protein</fullName>
    </recommendedName>
</protein>
<dbReference type="SUPFAM" id="SSF52200">
    <property type="entry name" value="Toll/Interleukin receptor TIR domain"/>
    <property type="match status" value="1"/>
</dbReference>
<accession>A0A8S2D8A2</accession>
<dbReference type="EMBL" id="CAJOBA010003510">
    <property type="protein sequence ID" value="CAF3684235.1"/>
    <property type="molecule type" value="Genomic_DNA"/>
</dbReference>
<dbReference type="PANTHER" id="PTHR46270">
    <property type="entry name" value="ARMADILLO-TYPE FOLD-RELATED"/>
    <property type="match status" value="1"/>
</dbReference>